<feature type="region of interest" description="Disordered" evidence="1">
    <location>
        <begin position="37"/>
        <end position="64"/>
    </location>
</feature>
<comment type="caution">
    <text evidence="2">The sequence shown here is derived from an EMBL/GenBank/DDBJ whole genome shotgun (WGS) entry which is preliminary data.</text>
</comment>
<accession>A0A561EU64</accession>
<gene>
    <name evidence="2" type="ORF">FB465_4251</name>
</gene>
<dbReference type="EMBL" id="VIVR01000001">
    <property type="protein sequence ID" value="TWE19145.1"/>
    <property type="molecule type" value="Genomic_DNA"/>
</dbReference>
<feature type="compositionally biased region" description="Basic and acidic residues" evidence="1">
    <location>
        <begin position="53"/>
        <end position="64"/>
    </location>
</feature>
<proteinExistence type="predicted"/>
<sequence>MPAAGPSPSVTCPRFNRVHQPQAGLPVVVDLTNARSTAAHPSAKPSIQISPAERLRPPPKKELPRICEKPTITVHPGDLGKLDKFRQDRHHLSPDWHDAYKPIRAHNEGLNGRAKGHRINIADPKKRLAHGRVAQSILLALMICMINLQILHDWTRTSSSELIEADCGQDYDGLTPMPLTTNGIPPPTD</sequence>
<protein>
    <submittedName>
        <fullName evidence="2">Uncharacterized protein</fullName>
    </submittedName>
</protein>
<keyword evidence="3" id="KW-1185">Reference proteome</keyword>
<evidence type="ECO:0000313" key="3">
    <source>
        <dbReference type="Proteomes" id="UP000318416"/>
    </source>
</evidence>
<dbReference type="Proteomes" id="UP000318416">
    <property type="component" value="Unassembled WGS sequence"/>
</dbReference>
<evidence type="ECO:0000256" key="1">
    <source>
        <dbReference type="SAM" id="MobiDB-lite"/>
    </source>
</evidence>
<reference evidence="2 3" key="1">
    <citation type="submission" date="2019-06" db="EMBL/GenBank/DDBJ databases">
        <title>Sequencing the genomes of 1000 actinobacteria strains.</title>
        <authorList>
            <person name="Klenk H.-P."/>
        </authorList>
    </citation>
    <scope>NUCLEOTIDE SEQUENCE [LARGE SCALE GENOMIC DNA]</scope>
    <source>
        <strain evidence="2 3">DSM 41649</strain>
    </source>
</reference>
<name>A0A561EU64_9ACTN</name>
<organism evidence="2 3">
    <name type="scientific">Kitasatospora atroaurantiaca</name>
    <dbReference type="NCBI Taxonomy" id="285545"/>
    <lineage>
        <taxon>Bacteria</taxon>
        <taxon>Bacillati</taxon>
        <taxon>Actinomycetota</taxon>
        <taxon>Actinomycetes</taxon>
        <taxon>Kitasatosporales</taxon>
        <taxon>Streptomycetaceae</taxon>
        <taxon>Kitasatospora</taxon>
    </lineage>
</organism>
<dbReference type="AlphaFoldDB" id="A0A561EU64"/>
<evidence type="ECO:0000313" key="2">
    <source>
        <dbReference type="EMBL" id="TWE19145.1"/>
    </source>
</evidence>